<proteinExistence type="predicted"/>
<accession>A0AAD5MXW3</accession>
<gene>
    <name evidence="2" type="ORF">KIN20_015852</name>
</gene>
<keyword evidence="1" id="KW-0732">Signal</keyword>
<evidence type="ECO:0000313" key="2">
    <source>
        <dbReference type="EMBL" id="KAJ1357666.1"/>
    </source>
</evidence>
<evidence type="ECO:0000313" key="3">
    <source>
        <dbReference type="Proteomes" id="UP001196413"/>
    </source>
</evidence>
<dbReference type="AlphaFoldDB" id="A0AAD5MXW3"/>
<protein>
    <submittedName>
        <fullName evidence="2">Uncharacterized protein</fullName>
    </submittedName>
</protein>
<feature type="signal peptide" evidence="1">
    <location>
        <begin position="1"/>
        <end position="19"/>
    </location>
</feature>
<sequence length="111" mass="11817">MVKLLIAPFVASLLSLVLGCGVVPTGQTGTRSFTVTGFTVPVQMAYSTKGSVPARVPGIATTQDGAKIFVTRLVMQTVFDVLESQARSTLLPDAVTRPFWVNSTLRSTTNQ</sequence>
<organism evidence="2 3">
    <name type="scientific">Parelaphostrongylus tenuis</name>
    <name type="common">Meningeal worm</name>
    <dbReference type="NCBI Taxonomy" id="148309"/>
    <lineage>
        <taxon>Eukaryota</taxon>
        <taxon>Metazoa</taxon>
        <taxon>Ecdysozoa</taxon>
        <taxon>Nematoda</taxon>
        <taxon>Chromadorea</taxon>
        <taxon>Rhabditida</taxon>
        <taxon>Rhabditina</taxon>
        <taxon>Rhabditomorpha</taxon>
        <taxon>Strongyloidea</taxon>
        <taxon>Metastrongylidae</taxon>
        <taxon>Parelaphostrongylus</taxon>
    </lineage>
</organism>
<name>A0AAD5MXW3_PARTN</name>
<comment type="caution">
    <text evidence="2">The sequence shown here is derived from an EMBL/GenBank/DDBJ whole genome shotgun (WGS) entry which is preliminary data.</text>
</comment>
<keyword evidence="3" id="KW-1185">Reference proteome</keyword>
<evidence type="ECO:0000256" key="1">
    <source>
        <dbReference type="SAM" id="SignalP"/>
    </source>
</evidence>
<dbReference type="EMBL" id="JAHQIW010003215">
    <property type="protein sequence ID" value="KAJ1357666.1"/>
    <property type="molecule type" value="Genomic_DNA"/>
</dbReference>
<dbReference type="PROSITE" id="PS51257">
    <property type="entry name" value="PROKAR_LIPOPROTEIN"/>
    <property type="match status" value="1"/>
</dbReference>
<dbReference type="Proteomes" id="UP001196413">
    <property type="component" value="Unassembled WGS sequence"/>
</dbReference>
<reference evidence="2" key="1">
    <citation type="submission" date="2021-06" db="EMBL/GenBank/DDBJ databases">
        <title>Parelaphostrongylus tenuis whole genome reference sequence.</title>
        <authorList>
            <person name="Garwood T.J."/>
            <person name="Larsen P.A."/>
            <person name="Fountain-Jones N.M."/>
            <person name="Garbe J.R."/>
            <person name="Macchietto M.G."/>
            <person name="Kania S.A."/>
            <person name="Gerhold R.W."/>
            <person name="Richards J.E."/>
            <person name="Wolf T.M."/>
        </authorList>
    </citation>
    <scope>NUCLEOTIDE SEQUENCE</scope>
    <source>
        <strain evidence="2">MNPRO001-30</strain>
        <tissue evidence="2">Meninges</tissue>
    </source>
</reference>
<feature type="chain" id="PRO_5041900746" evidence="1">
    <location>
        <begin position="20"/>
        <end position="111"/>
    </location>
</feature>